<reference evidence="8 9" key="1">
    <citation type="submission" date="2015-06" db="EMBL/GenBank/DDBJ databases">
        <title>Draft genome of the ant-associated black yeast Phialophora attae CBS 131958.</title>
        <authorList>
            <person name="Moreno L.F."/>
            <person name="Stielow B.J."/>
            <person name="de Hoog S."/>
            <person name="Vicente V.A."/>
            <person name="Weiss V.A."/>
            <person name="de Vries M."/>
            <person name="Cruz L.M."/>
            <person name="Souza E.M."/>
        </authorList>
    </citation>
    <scope>NUCLEOTIDE SEQUENCE [LARGE SCALE GENOMIC DNA]</scope>
    <source>
        <strain evidence="8 9">CBS 131958</strain>
    </source>
</reference>
<dbReference type="Proteomes" id="UP000038010">
    <property type="component" value="Unassembled WGS sequence"/>
</dbReference>
<dbReference type="SUPFAM" id="SSF56645">
    <property type="entry name" value="Acyl-CoA dehydrogenase NM domain-like"/>
    <property type="match status" value="1"/>
</dbReference>
<dbReference type="PANTHER" id="PTHR42707">
    <property type="entry name" value="ACYL-COA DEHYDROGENASE"/>
    <property type="match status" value="1"/>
</dbReference>
<dbReference type="InterPro" id="IPR009100">
    <property type="entry name" value="AcylCoA_DH/oxidase_NM_dom_sf"/>
</dbReference>
<dbReference type="InterPro" id="IPR006091">
    <property type="entry name" value="Acyl-CoA_Oxase/DH_mid-dom"/>
</dbReference>
<evidence type="ECO:0000256" key="5">
    <source>
        <dbReference type="SAM" id="MobiDB-lite"/>
    </source>
</evidence>
<dbReference type="Gene3D" id="2.40.110.20">
    <property type="match status" value="1"/>
</dbReference>
<evidence type="ECO:0000313" key="8">
    <source>
        <dbReference type="EMBL" id="KPI39172.1"/>
    </source>
</evidence>
<keyword evidence="2 4" id="KW-0285">Flavoprotein</keyword>
<dbReference type="Pfam" id="PF02770">
    <property type="entry name" value="Acyl-CoA_dh_M"/>
    <property type="match status" value="1"/>
</dbReference>
<accession>A0A0N1HNN1</accession>
<evidence type="ECO:0000256" key="2">
    <source>
        <dbReference type="ARBA" id="ARBA00022630"/>
    </source>
</evidence>
<name>A0A0N1HNN1_9EURO</name>
<dbReference type="VEuPathDB" id="FungiDB:AB675_4584"/>
<dbReference type="GO" id="GO:0003995">
    <property type="term" value="F:acyl-CoA dehydrogenase activity"/>
    <property type="evidence" value="ECO:0007669"/>
    <property type="project" value="TreeGrafter"/>
</dbReference>
<evidence type="ECO:0000259" key="6">
    <source>
        <dbReference type="Pfam" id="PF00441"/>
    </source>
</evidence>
<dbReference type="EMBL" id="LFJN01000016">
    <property type="protein sequence ID" value="KPI39172.1"/>
    <property type="molecule type" value="Genomic_DNA"/>
</dbReference>
<dbReference type="AlphaFoldDB" id="A0A0N1HNN1"/>
<dbReference type="OrthoDB" id="10251155at2759"/>
<dbReference type="Gene3D" id="1.20.140.10">
    <property type="entry name" value="Butyryl-CoA Dehydrogenase, subunit A, domain 3"/>
    <property type="match status" value="1"/>
</dbReference>
<dbReference type="Pfam" id="PF00441">
    <property type="entry name" value="Acyl-CoA_dh_1"/>
    <property type="match status" value="1"/>
</dbReference>
<feature type="compositionally biased region" description="Polar residues" evidence="5">
    <location>
        <begin position="215"/>
        <end position="230"/>
    </location>
</feature>
<keyword evidence="9" id="KW-1185">Reference proteome</keyword>
<evidence type="ECO:0000256" key="4">
    <source>
        <dbReference type="RuleBase" id="RU362125"/>
    </source>
</evidence>
<dbReference type="InterPro" id="IPR009075">
    <property type="entry name" value="AcylCo_DH/oxidase_C"/>
</dbReference>
<feature type="region of interest" description="Disordered" evidence="5">
    <location>
        <begin position="215"/>
        <end position="234"/>
    </location>
</feature>
<evidence type="ECO:0000256" key="1">
    <source>
        <dbReference type="ARBA" id="ARBA00009347"/>
    </source>
</evidence>
<organism evidence="8 9">
    <name type="scientific">Cyphellophora attinorum</name>
    <dbReference type="NCBI Taxonomy" id="1664694"/>
    <lineage>
        <taxon>Eukaryota</taxon>
        <taxon>Fungi</taxon>
        <taxon>Dikarya</taxon>
        <taxon>Ascomycota</taxon>
        <taxon>Pezizomycotina</taxon>
        <taxon>Eurotiomycetes</taxon>
        <taxon>Chaetothyriomycetidae</taxon>
        <taxon>Chaetothyriales</taxon>
        <taxon>Cyphellophoraceae</taxon>
        <taxon>Cyphellophora</taxon>
    </lineage>
</organism>
<comment type="cofactor">
    <cofactor evidence="4">
        <name>FAD</name>
        <dbReference type="ChEBI" id="CHEBI:57692"/>
    </cofactor>
</comment>
<comment type="caution">
    <text evidence="8">The sequence shown here is derived from an EMBL/GenBank/DDBJ whole genome shotgun (WGS) entry which is preliminary data.</text>
</comment>
<evidence type="ECO:0000259" key="7">
    <source>
        <dbReference type="Pfam" id="PF02770"/>
    </source>
</evidence>
<evidence type="ECO:0000256" key="3">
    <source>
        <dbReference type="ARBA" id="ARBA00022827"/>
    </source>
</evidence>
<sequence length="666" mass="72932">MPTLTPSSLTSGFFQELPTVLPAYTSHPSAVACTSPGHVHGDDPVVSRLIALYLPSPTPSHIPTHLHNLSRQVISPDTLAHTIDADTNPPTLHPLTTFGAPNNTNALRTSPGWKALKDIQTNNGVVGNGYPQPPDACSSQQGEVEYNLRVHQFLTLHIWEASAAVVTCPVAMTDGAAVLLRKELGRHDLDAKARKVFGAAYERLISNDPKKAWTSGQWMTERSGGSSVAGTETVARKMGREEIERERRDRRDVDTEGNALGEWLISGFKWFSSATDADCVVLLAKTEKGISAFYAPMRRALGGGKEGSVMNGVQISRLKNKLGTKAVPTAELVIDGMRGWLLGEEGKGVRMISAILNITRLHTAQSGVGMWRGGLAASRAFTRVRKVQGGKRLEDNVQHMKWMADETVAYRAMTNLYMFGVALLGHTEYTGPTTKAHEMSLLPEKHADADALLRLLTPVMKACCSLRAVEGLRACMESLGGVGYCENNEDDGVLNIARLFRDANVNPIWEGTTSVLAEDIVRALQIKTRGVAEFEKVYGQWLQKVVASIAAKARHLFNREIRAVQAVYLSFKRSLQDKSEEQILWQGRSMLAYFEAITTAIVLMADACVDLEEVAIEVARRWVRMKVSAGRGEVEHWAKEVDLDRKIFLGQSKSPASESAGNLSKL</sequence>
<dbReference type="STRING" id="1664694.A0A0N1HNN1"/>
<evidence type="ECO:0000313" key="9">
    <source>
        <dbReference type="Proteomes" id="UP000038010"/>
    </source>
</evidence>
<dbReference type="InterPro" id="IPR052904">
    <property type="entry name" value="Acyl-CoA_dehydrogenase-like"/>
</dbReference>
<dbReference type="RefSeq" id="XP_017999135.1">
    <property type="nucleotide sequence ID" value="XM_018144733.1"/>
</dbReference>
<comment type="similarity">
    <text evidence="1 4">Belongs to the acyl-CoA dehydrogenase family.</text>
</comment>
<gene>
    <name evidence="8" type="ORF">AB675_4584</name>
</gene>
<keyword evidence="4" id="KW-0560">Oxidoreductase</keyword>
<dbReference type="InterPro" id="IPR036250">
    <property type="entry name" value="AcylCo_DH-like_C"/>
</dbReference>
<proteinExistence type="inferred from homology"/>
<dbReference type="SUPFAM" id="SSF47203">
    <property type="entry name" value="Acyl-CoA dehydrogenase C-terminal domain-like"/>
    <property type="match status" value="1"/>
</dbReference>
<feature type="domain" description="Acyl-CoA dehydrogenase/oxidase C-terminal" evidence="6">
    <location>
        <begin position="346"/>
        <end position="524"/>
    </location>
</feature>
<keyword evidence="3 4" id="KW-0274">FAD</keyword>
<dbReference type="GeneID" id="28736613"/>
<protein>
    <submittedName>
        <fullName evidence="8">Putative acyl-CoA dehydrogenase AidB</fullName>
    </submittedName>
</protein>
<dbReference type="PANTHER" id="PTHR42707:SF2">
    <property type="entry name" value="ACD11 DEHYDROGENASE"/>
    <property type="match status" value="1"/>
</dbReference>
<feature type="domain" description="Acyl-CoA oxidase/dehydrogenase middle" evidence="7">
    <location>
        <begin position="218"/>
        <end position="336"/>
    </location>
</feature>